<accession>A0A0E9RCU7</accession>
<sequence>MDRKQQQKPKQLCPTGSTHFKRRTNKFLK</sequence>
<feature type="compositionally biased region" description="Basic residues" evidence="1">
    <location>
        <begin position="19"/>
        <end position="29"/>
    </location>
</feature>
<evidence type="ECO:0000256" key="1">
    <source>
        <dbReference type="SAM" id="MobiDB-lite"/>
    </source>
</evidence>
<evidence type="ECO:0000313" key="2">
    <source>
        <dbReference type="EMBL" id="JAH26904.1"/>
    </source>
</evidence>
<protein>
    <submittedName>
        <fullName evidence="2">Uncharacterized protein</fullName>
    </submittedName>
</protein>
<reference evidence="2" key="1">
    <citation type="submission" date="2014-11" db="EMBL/GenBank/DDBJ databases">
        <authorList>
            <person name="Amaro Gonzalez C."/>
        </authorList>
    </citation>
    <scope>NUCLEOTIDE SEQUENCE</scope>
</reference>
<proteinExistence type="predicted"/>
<name>A0A0E9RCU7_ANGAN</name>
<feature type="region of interest" description="Disordered" evidence="1">
    <location>
        <begin position="1"/>
        <end position="29"/>
    </location>
</feature>
<dbReference type="AlphaFoldDB" id="A0A0E9RCU7"/>
<dbReference type="EMBL" id="GBXM01081673">
    <property type="protein sequence ID" value="JAH26904.1"/>
    <property type="molecule type" value="Transcribed_RNA"/>
</dbReference>
<organism evidence="2">
    <name type="scientific">Anguilla anguilla</name>
    <name type="common">European freshwater eel</name>
    <name type="synonym">Muraena anguilla</name>
    <dbReference type="NCBI Taxonomy" id="7936"/>
    <lineage>
        <taxon>Eukaryota</taxon>
        <taxon>Metazoa</taxon>
        <taxon>Chordata</taxon>
        <taxon>Craniata</taxon>
        <taxon>Vertebrata</taxon>
        <taxon>Euteleostomi</taxon>
        <taxon>Actinopterygii</taxon>
        <taxon>Neopterygii</taxon>
        <taxon>Teleostei</taxon>
        <taxon>Anguilliformes</taxon>
        <taxon>Anguillidae</taxon>
        <taxon>Anguilla</taxon>
    </lineage>
</organism>
<reference evidence="2" key="2">
    <citation type="journal article" date="2015" name="Fish Shellfish Immunol.">
        <title>Early steps in the European eel (Anguilla anguilla)-Vibrio vulnificus interaction in the gills: Role of the RtxA13 toxin.</title>
        <authorList>
            <person name="Callol A."/>
            <person name="Pajuelo D."/>
            <person name="Ebbesson L."/>
            <person name="Teles M."/>
            <person name="MacKenzie S."/>
            <person name="Amaro C."/>
        </authorList>
    </citation>
    <scope>NUCLEOTIDE SEQUENCE</scope>
</reference>